<keyword evidence="2" id="KW-1185">Reference proteome</keyword>
<organism evidence="1 2">
    <name type="scientific">Xenorhabdus kozodoii</name>
    <dbReference type="NCBI Taxonomy" id="351676"/>
    <lineage>
        <taxon>Bacteria</taxon>
        <taxon>Pseudomonadati</taxon>
        <taxon>Pseudomonadota</taxon>
        <taxon>Gammaproteobacteria</taxon>
        <taxon>Enterobacterales</taxon>
        <taxon>Morganellaceae</taxon>
        <taxon>Xenorhabdus</taxon>
    </lineage>
</organism>
<evidence type="ECO:0000313" key="2">
    <source>
        <dbReference type="Proteomes" id="UP000221101"/>
    </source>
</evidence>
<protein>
    <submittedName>
        <fullName evidence="1">Uncharacterized protein</fullName>
    </submittedName>
</protein>
<dbReference type="EMBL" id="NJCX01000071">
    <property type="protein sequence ID" value="PHM66943.1"/>
    <property type="molecule type" value="Genomic_DNA"/>
</dbReference>
<dbReference type="Proteomes" id="UP000221101">
    <property type="component" value="Unassembled WGS sequence"/>
</dbReference>
<accession>A0A2D0KU39</accession>
<proteinExistence type="predicted"/>
<evidence type="ECO:0000313" key="1">
    <source>
        <dbReference type="EMBL" id="PHM66943.1"/>
    </source>
</evidence>
<comment type="caution">
    <text evidence="1">The sequence shown here is derived from an EMBL/GenBank/DDBJ whole genome shotgun (WGS) entry which is preliminary data.</text>
</comment>
<reference evidence="1 2" key="1">
    <citation type="journal article" date="2017" name="Nat. Microbiol.">
        <title>Natural product diversity associated with the nematode symbionts Photorhabdus and Xenorhabdus.</title>
        <authorList>
            <person name="Tobias N.J."/>
            <person name="Wolff H."/>
            <person name="Djahanschiri B."/>
            <person name="Grundmann F."/>
            <person name="Kronenwerth M."/>
            <person name="Shi Y.M."/>
            <person name="Simonyi S."/>
            <person name="Grun P."/>
            <person name="Shapiro-Ilan D."/>
            <person name="Pidot S.J."/>
            <person name="Stinear T.P."/>
            <person name="Ebersberger I."/>
            <person name="Bode H.B."/>
        </authorList>
    </citation>
    <scope>NUCLEOTIDE SEQUENCE [LARGE SCALE GENOMIC DNA]</scope>
    <source>
        <strain evidence="1 2">DSM 17907</strain>
    </source>
</reference>
<gene>
    <name evidence="1" type="ORF">Xkoz_03821</name>
</gene>
<dbReference type="AlphaFoldDB" id="A0A2D0KU39"/>
<name>A0A2D0KU39_9GAMM</name>
<sequence length="34" mass="3651">MRELTIQEFDLVSGAGDKDPSFTNQVAGAVRARA</sequence>